<dbReference type="STRING" id="1423726.FC07_GL002000"/>
<gene>
    <name evidence="4" type="ORF">FC07_GL002000</name>
</gene>
<dbReference type="GO" id="GO:0071111">
    <property type="term" value="F:cyclic-guanylate-specific phosphodiesterase activity"/>
    <property type="evidence" value="ECO:0007669"/>
    <property type="project" value="InterPro"/>
</dbReference>
<dbReference type="Proteomes" id="UP000051461">
    <property type="component" value="Unassembled WGS sequence"/>
</dbReference>
<dbReference type="PANTHER" id="PTHR33121">
    <property type="entry name" value="CYCLIC DI-GMP PHOSPHODIESTERASE PDEF"/>
    <property type="match status" value="1"/>
</dbReference>
<name>A0A0R1GEA4_9LACO</name>
<dbReference type="Gene3D" id="3.20.20.450">
    <property type="entry name" value="EAL domain"/>
    <property type="match status" value="1"/>
</dbReference>
<reference evidence="4 5" key="1">
    <citation type="journal article" date="2015" name="Genome Announc.">
        <title>Expanding the biotechnology potential of lactobacilli through comparative genomics of 213 strains and associated genera.</title>
        <authorList>
            <person name="Sun Z."/>
            <person name="Harris H.M."/>
            <person name="McCann A."/>
            <person name="Guo C."/>
            <person name="Argimon S."/>
            <person name="Zhang W."/>
            <person name="Yang X."/>
            <person name="Jeffery I.B."/>
            <person name="Cooney J.C."/>
            <person name="Kagawa T.F."/>
            <person name="Liu W."/>
            <person name="Song Y."/>
            <person name="Salvetti E."/>
            <person name="Wrobel A."/>
            <person name="Rasinkangas P."/>
            <person name="Parkhill J."/>
            <person name="Rea M.C."/>
            <person name="O'Sullivan O."/>
            <person name="Ritari J."/>
            <person name="Douillard F.P."/>
            <person name="Paul Ross R."/>
            <person name="Yang R."/>
            <person name="Briner A.E."/>
            <person name="Felis G.E."/>
            <person name="de Vos W.M."/>
            <person name="Barrangou R."/>
            <person name="Klaenhammer T.R."/>
            <person name="Caufield P.W."/>
            <person name="Cui Y."/>
            <person name="Zhang H."/>
            <person name="O'Toole P.W."/>
        </authorList>
    </citation>
    <scope>NUCLEOTIDE SEQUENCE [LARGE SCALE GENOMIC DNA]</scope>
    <source>
        <strain evidence="4 5">DSM 20003</strain>
    </source>
</reference>
<dbReference type="RefSeq" id="WP_057905838.1">
    <property type="nucleotide sequence ID" value="NZ_AZDA01000140.1"/>
</dbReference>
<dbReference type="InterPro" id="IPR000160">
    <property type="entry name" value="GGDEF_dom"/>
</dbReference>
<dbReference type="SUPFAM" id="SSF55073">
    <property type="entry name" value="Nucleotide cyclase"/>
    <property type="match status" value="1"/>
</dbReference>
<dbReference type="SMART" id="SM00267">
    <property type="entry name" value="GGDEF"/>
    <property type="match status" value="1"/>
</dbReference>
<dbReference type="InterPro" id="IPR035919">
    <property type="entry name" value="EAL_sf"/>
</dbReference>
<feature type="transmembrane region" description="Helical" evidence="1">
    <location>
        <begin position="6"/>
        <end position="28"/>
    </location>
</feature>
<keyword evidence="5" id="KW-1185">Reference proteome</keyword>
<dbReference type="CDD" id="cd01949">
    <property type="entry name" value="GGDEF"/>
    <property type="match status" value="1"/>
</dbReference>
<organism evidence="4 5">
    <name type="scientific">Loigolactobacillus bifermentans DSM 20003</name>
    <dbReference type="NCBI Taxonomy" id="1423726"/>
    <lineage>
        <taxon>Bacteria</taxon>
        <taxon>Bacillati</taxon>
        <taxon>Bacillota</taxon>
        <taxon>Bacilli</taxon>
        <taxon>Lactobacillales</taxon>
        <taxon>Lactobacillaceae</taxon>
        <taxon>Loigolactobacillus</taxon>
    </lineage>
</organism>
<dbReference type="EMBL" id="AZDA01000140">
    <property type="protein sequence ID" value="KRK32574.1"/>
    <property type="molecule type" value="Genomic_DNA"/>
</dbReference>
<keyword evidence="1" id="KW-0472">Membrane</keyword>
<sequence>MDQVNLPLGLWLVQTLAATFLITGFVSFERYLWRQATLVTQQLRATYRVLQWLLPLGVALLFEYGTYQGFMESNMLANIGVAMIVLPLFDEAVTNWGYAWRGLGVVVIWGLQRGSTLTRNWPLLVLLLVNLLLIRRTHHMLRHTPHWIFVITVSMVFSFWLDVTWAPFTAQLAWQAAGMYLVICTFVALFWARTHRKFLLDQQMQALIDYDDVVNDTTVAQDRAVAASLFRGAQVHHEPLTVAAFDVDHFKQFNQAYGHMAGNATLMAVTQTLRQVLDQTQVAYQLNHLGGEEFSLLLPKVGLAQAITVVNQCLTQVRTTAFPVEHTTAQVTLSAGVTTLHEQDQSVDSLYKRADDSLYISKIHGHDVLTVEGQTTTYDRDVDVNQLAYFAQPIEGVNAQGSVHWAAELLLRRYDSQSDQWRLPARFDIAVDKQIVLISQALTVLNVQRVNVNLTLAQFSDIETAKSLVSYMHSGRGPQQLTIEITDVPSVTVMRRVSALYREAGILIYIDDVGSDNSYELVQKLLPYVNGVKFAIQNLRRQESSARIHERIQFWLDIAQRQEISFILEGLEFPDEVTWAQHLGIQYFQGYYFGKPQLPLTA</sequence>
<dbReference type="Pfam" id="PF00563">
    <property type="entry name" value="EAL"/>
    <property type="match status" value="1"/>
</dbReference>
<dbReference type="SUPFAM" id="SSF141868">
    <property type="entry name" value="EAL domain-like"/>
    <property type="match status" value="1"/>
</dbReference>
<feature type="transmembrane region" description="Helical" evidence="1">
    <location>
        <begin position="118"/>
        <end position="134"/>
    </location>
</feature>
<dbReference type="PANTHER" id="PTHR33121:SF82">
    <property type="entry name" value="SIGNAL TRANSDUCTION PROTEIN CONTAINING A EAL DOMAIN"/>
    <property type="match status" value="1"/>
</dbReference>
<evidence type="ECO:0000313" key="4">
    <source>
        <dbReference type="EMBL" id="KRK32574.1"/>
    </source>
</evidence>
<evidence type="ECO:0000313" key="5">
    <source>
        <dbReference type="Proteomes" id="UP000051461"/>
    </source>
</evidence>
<dbReference type="AlphaFoldDB" id="A0A0R1GEA4"/>
<dbReference type="PROSITE" id="PS50883">
    <property type="entry name" value="EAL"/>
    <property type="match status" value="1"/>
</dbReference>
<feature type="domain" description="EAL" evidence="2">
    <location>
        <begin position="371"/>
        <end position="602"/>
    </location>
</feature>
<dbReference type="Gene3D" id="3.30.70.270">
    <property type="match status" value="1"/>
</dbReference>
<feature type="domain" description="GGDEF" evidence="3">
    <location>
        <begin position="238"/>
        <end position="374"/>
    </location>
</feature>
<dbReference type="InterPro" id="IPR029787">
    <property type="entry name" value="Nucleotide_cyclase"/>
</dbReference>
<dbReference type="PROSITE" id="PS50887">
    <property type="entry name" value="GGDEF"/>
    <property type="match status" value="1"/>
</dbReference>
<dbReference type="PATRIC" id="fig|1423726.3.peg.2076"/>
<feature type="transmembrane region" description="Helical" evidence="1">
    <location>
        <begin position="172"/>
        <end position="192"/>
    </location>
</feature>
<dbReference type="SMART" id="SM00052">
    <property type="entry name" value="EAL"/>
    <property type="match status" value="1"/>
</dbReference>
<proteinExistence type="predicted"/>
<feature type="transmembrane region" description="Helical" evidence="1">
    <location>
        <begin position="49"/>
        <end position="67"/>
    </location>
</feature>
<keyword evidence="1" id="KW-0812">Transmembrane</keyword>
<evidence type="ECO:0000259" key="3">
    <source>
        <dbReference type="PROSITE" id="PS50887"/>
    </source>
</evidence>
<dbReference type="InterPro" id="IPR043128">
    <property type="entry name" value="Rev_trsase/Diguanyl_cyclase"/>
</dbReference>
<protein>
    <submittedName>
        <fullName evidence="4">Signal transduction diguanylate cyclase</fullName>
    </submittedName>
</protein>
<dbReference type="NCBIfam" id="TIGR00254">
    <property type="entry name" value="GGDEF"/>
    <property type="match status" value="1"/>
</dbReference>
<dbReference type="OrthoDB" id="2249567at2"/>
<accession>A0A0R1GEA4</accession>
<evidence type="ECO:0000259" key="2">
    <source>
        <dbReference type="PROSITE" id="PS50883"/>
    </source>
</evidence>
<dbReference type="InterPro" id="IPR050706">
    <property type="entry name" value="Cyclic-di-GMP_PDE-like"/>
</dbReference>
<feature type="transmembrane region" description="Helical" evidence="1">
    <location>
        <begin position="146"/>
        <end position="166"/>
    </location>
</feature>
<comment type="caution">
    <text evidence="4">The sequence shown here is derived from an EMBL/GenBank/DDBJ whole genome shotgun (WGS) entry which is preliminary data.</text>
</comment>
<dbReference type="Pfam" id="PF00990">
    <property type="entry name" value="GGDEF"/>
    <property type="match status" value="1"/>
</dbReference>
<dbReference type="InterPro" id="IPR001633">
    <property type="entry name" value="EAL_dom"/>
</dbReference>
<keyword evidence="1" id="KW-1133">Transmembrane helix</keyword>
<evidence type="ECO:0000256" key="1">
    <source>
        <dbReference type="SAM" id="Phobius"/>
    </source>
</evidence>